<dbReference type="AlphaFoldDB" id="A0A2H0V351"/>
<comment type="caution">
    <text evidence="4">The sequence shown here is derived from an EMBL/GenBank/DDBJ whole genome shotgun (WGS) entry which is preliminary data.</text>
</comment>
<dbReference type="SUPFAM" id="SSF55811">
    <property type="entry name" value="Nudix"/>
    <property type="match status" value="1"/>
</dbReference>
<dbReference type="InterPro" id="IPR015797">
    <property type="entry name" value="NUDIX_hydrolase-like_dom_sf"/>
</dbReference>
<feature type="domain" description="Nudix hydrolase" evidence="3">
    <location>
        <begin position="2"/>
        <end position="130"/>
    </location>
</feature>
<dbReference type="PANTHER" id="PTHR43046">
    <property type="entry name" value="GDP-MANNOSE MANNOSYL HYDROLASE"/>
    <property type="match status" value="1"/>
</dbReference>
<dbReference type="GO" id="GO:0016787">
    <property type="term" value="F:hydrolase activity"/>
    <property type="evidence" value="ECO:0007669"/>
    <property type="project" value="UniProtKB-KW"/>
</dbReference>
<sequence>MPKIIIASGPVIVEDNKILLNQHGDTAFWKFCGGRVENFEENLIEAAKREVKEEMGIDIEVLNETPFLIYTKKETSEGSLDVILVHYLAKRIGEIKPGDDIKKWDWLDINNLPENELAPNIIPALKHFGFMK</sequence>
<evidence type="ECO:0000256" key="1">
    <source>
        <dbReference type="ARBA" id="ARBA00001946"/>
    </source>
</evidence>
<organism evidence="4 5">
    <name type="scientific">Candidatus Falkowbacteria bacterium CG10_big_fil_rev_8_21_14_0_10_43_10</name>
    <dbReference type="NCBI Taxonomy" id="1974567"/>
    <lineage>
        <taxon>Bacteria</taxon>
        <taxon>Candidatus Falkowiibacteriota</taxon>
    </lineage>
</organism>
<dbReference type="PANTHER" id="PTHR43046:SF14">
    <property type="entry name" value="MUTT_NUDIX FAMILY PROTEIN"/>
    <property type="match status" value="1"/>
</dbReference>
<evidence type="ECO:0000313" key="5">
    <source>
        <dbReference type="Proteomes" id="UP000228626"/>
    </source>
</evidence>
<comment type="cofactor">
    <cofactor evidence="1">
        <name>Mg(2+)</name>
        <dbReference type="ChEBI" id="CHEBI:18420"/>
    </cofactor>
</comment>
<evidence type="ECO:0000256" key="2">
    <source>
        <dbReference type="ARBA" id="ARBA00022801"/>
    </source>
</evidence>
<evidence type="ECO:0000259" key="3">
    <source>
        <dbReference type="PROSITE" id="PS51462"/>
    </source>
</evidence>
<protein>
    <recommendedName>
        <fullName evidence="3">Nudix hydrolase domain-containing protein</fullName>
    </recommendedName>
</protein>
<proteinExistence type="predicted"/>
<dbReference type="PROSITE" id="PS51462">
    <property type="entry name" value="NUDIX"/>
    <property type="match status" value="1"/>
</dbReference>
<keyword evidence="2" id="KW-0378">Hydrolase</keyword>
<dbReference type="Pfam" id="PF00293">
    <property type="entry name" value="NUDIX"/>
    <property type="match status" value="1"/>
</dbReference>
<dbReference type="InterPro" id="IPR000086">
    <property type="entry name" value="NUDIX_hydrolase_dom"/>
</dbReference>
<gene>
    <name evidence="4" type="ORF">COT99_00190</name>
</gene>
<name>A0A2H0V351_9BACT</name>
<dbReference type="Gene3D" id="3.90.79.10">
    <property type="entry name" value="Nucleoside Triphosphate Pyrophosphohydrolase"/>
    <property type="match status" value="1"/>
</dbReference>
<evidence type="ECO:0000313" key="4">
    <source>
        <dbReference type="EMBL" id="PIR93534.1"/>
    </source>
</evidence>
<reference evidence="5" key="1">
    <citation type="submission" date="2017-09" db="EMBL/GenBank/DDBJ databases">
        <title>Depth-based differentiation of microbial function through sediment-hosted aquifers and enrichment of novel symbionts in the deep terrestrial subsurface.</title>
        <authorList>
            <person name="Probst A.J."/>
            <person name="Ladd B."/>
            <person name="Jarett J.K."/>
            <person name="Geller-Mcgrath D.E."/>
            <person name="Sieber C.M.K."/>
            <person name="Emerson J.B."/>
            <person name="Anantharaman K."/>
            <person name="Thomas B.C."/>
            <person name="Malmstrom R."/>
            <person name="Stieglmeier M."/>
            <person name="Klingl A."/>
            <person name="Woyke T."/>
            <person name="Ryan C.M."/>
            <person name="Banfield J.F."/>
        </authorList>
    </citation>
    <scope>NUCLEOTIDE SEQUENCE [LARGE SCALE GENOMIC DNA]</scope>
</reference>
<dbReference type="Proteomes" id="UP000228626">
    <property type="component" value="Unassembled WGS sequence"/>
</dbReference>
<accession>A0A2H0V351</accession>
<dbReference type="EMBL" id="PFAR01000002">
    <property type="protein sequence ID" value="PIR93534.1"/>
    <property type="molecule type" value="Genomic_DNA"/>
</dbReference>